<name>C1BSR6_LEPSM</name>
<feature type="repeat" description="WD" evidence="11">
    <location>
        <begin position="148"/>
        <end position="190"/>
    </location>
</feature>
<dbReference type="EMBL" id="HACA01014923">
    <property type="protein sequence ID" value="CDW32284.1"/>
    <property type="molecule type" value="Transcribed_RNA"/>
</dbReference>
<evidence type="ECO:0000256" key="5">
    <source>
        <dbReference type="ARBA" id="ARBA00023187"/>
    </source>
</evidence>
<dbReference type="PRINTS" id="PR00320">
    <property type="entry name" value="GPROTEINBRPT"/>
</dbReference>
<evidence type="ECO:0000313" key="14">
    <source>
        <dbReference type="EMBL" id="ADD38104.1"/>
    </source>
</evidence>
<keyword evidence="14" id="KW-0687">Ribonucleoprotein</keyword>
<evidence type="ECO:0000256" key="3">
    <source>
        <dbReference type="ARBA" id="ARBA00022664"/>
    </source>
</evidence>
<evidence type="ECO:0000256" key="6">
    <source>
        <dbReference type="ARBA" id="ARBA00023242"/>
    </source>
</evidence>
<evidence type="ECO:0000256" key="7">
    <source>
        <dbReference type="ARBA" id="ARBA00057342"/>
    </source>
</evidence>
<keyword evidence="2 11" id="KW-0853">WD repeat</keyword>
<gene>
    <name evidence="13" type="primary">WDR57</name>
    <name evidence="14" type="synonym">SNR40</name>
</gene>
<feature type="compositionally biased region" description="Polar residues" evidence="12">
    <location>
        <begin position="1"/>
        <end position="12"/>
    </location>
</feature>
<dbReference type="GO" id="GO:0000375">
    <property type="term" value="P:RNA splicing, via transesterification reactions"/>
    <property type="evidence" value="ECO:0007669"/>
    <property type="project" value="UniProtKB-ARBA"/>
</dbReference>
<dbReference type="FunFam" id="2.130.10.10:FF:000229">
    <property type="entry name" value="Small nuclear ribonucleoprotein U5 subunit 40"/>
    <property type="match status" value="1"/>
</dbReference>
<feature type="repeat" description="WD" evidence="11">
    <location>
        <begin position="63"/>
        <end position="96"/>
    </location>
</feature>
<dbReference type="EMBL" id="BT121174">
    <property type="protein sequence ID" value="ADD38104.1"/>
    <property type="molecule type" value="mRNA"/>
</dbReference>
<evidence type="ECO:0000256" key="4">
    <source>
        <dbReference type="ARBA" id="ARBA00022737"/>
    </source>
</evidence>
<feature type="region of interest" description="Disordered" evidence="12">
    <location>
        <begin position="1"/>
        <end position="27"/>
    </location>
</feature>
<dbReference type="Gene3D" id="2.130.10.10">
    <property type="entry name" value="YVTN repeat-like/Quinoprotein amine dehydrogenase"/>
    <property type="match status" value="1"/>
</dbReference>
<dbReference type="GO" id="GO:0003723">
    <property type="term" value="F:RNA binding"/>
    <property type="evidence" value="ECO:0007669"/>
    <property type="project" value="TreeGrafter"/>
</dbReference>
<accession>C1BSR6</accession>
<keyword evidence="6" id="KW-0539">Nucleus</keyword>
<evidence type="ECO:0000256" key="11">
    <source>
        <dbReference type="PROSITE-ProRule" id="PRU00221"/>
    </source>
</evidence>
<dbReference type="AlphaFoldDB" id="C1BSR6"/>
<comment type="subcellular location">
    <subcellularLocation>
        <location evidence="1">Nucleus</location>
    </subcellularLocation>
</comment>
<dbReference type="GO" id="GO:0006397">
    <property type="term" value="P:mRNA processing"/>
    <property type="evidence" value="ECO:0007669"/>
    <property type="project" value="UniProtKB-KW"/>
</dbReference>
<keyword evidence="3" id="KW-0507">mRNA processing</keyword>
<dbReference type="EMBL" id="BT077645">
    <property type="protein sequence ID" value="ACO12069.1"/>
    <property type="molecule type" value="mRNA"/>
</dbReference>
<keyword evidence="4" id="KW-0677">Repeat</keyword>
<comment type="function">
    <text evidence="7">Required for pre-mRNA splicing as component of the activated spliceosome. Component of the U5 small nuclear ribonucleoprotein (snRNP) complex and the U4/U6-U5 tri-snRNP complex, building blocks of the spliceosome. As a component of the minor spliceosome, involved in the splicing of U12-type introns in pre-mRNAs.</text>
</comment>
<evidence type="ECO:0000256" key="8">
    <source>
        <dbReference type="ARBA" id="ARBA00064268"/>
    </source>
</evidence>
<reference evidence="13" key="1">
    <citation type="submission" date="2009-06" db="EMBL/GenBank/DDBJ databases">
        <title>Lepeophtheirus salmonis ESTs and full-length cDNAs.</title>
        <authorList>
            <person name="Yasuike M."/>
            <person name="von Schalburg K."/>
            <person name="Cooper G."/>
            <person name="Leong J."/>
            <person name="Jones S.R.M."/>
            <person name="Koop B.F."/>
        </authorList>
    </citation>
    <scope>NUCLEOTIDE SEQUENCE</scope>
    <source>
        <strain evidence="13">Pacific form</strain>
        <tissue evidence="13">Whole</tissue>
    </source>
</reference>
<dbReference type="PROSITE" id="PS00678">
    <property type="entry name" value="WD_REPEATS_1"/>
    <property type="match status" value="3"/>
</dbReference>
<comment type="subunit">
    <text evidence="8">Component of the pre-catalytic and catalytic spliceosome complexes. Component of the postcatalytic spliceosome P complex. Part of the U5 snRNP complex. Interacts with PRPF8. Component of the U4/U6-U5 tri-snRNP complex composed of the U4, U6 and U5 snRNAs and at least PRPF3, PRPF4, PRPF6, PRPF8, PRPF31, SNRNP200, TXNL4A, WDR57, SNRNP40, DDX23, CD2BP2, PPIH, SNU13, EFTUD2, SART1 and USP39. Component of the minor spliceosome, which splices U12-type introns.</text>
</comment>
<dbReference type="InterPro" id="IPR019775">
    <property type="entry name" value="WD40_repeat_CS"/>
</dbReference>
<dbReference type="Pfam" id="PF00400">
    <property type="entry name" value="WD40"/>
    <property type="match status" value="7"/>
</dbReference>
<proteinExistence type="evidence at transcript level"/>
<dbReference type="PANTHER" id="PTHR44006:SF1">
    <property type="entry name" value="U5 SMALL NUCLEAR RIBONUCLEOPROTEIN 40 KDA PROTEIN"/>
    <property type="match status" value="1"/>
</dbReference>
<reference evidence="14" key="2">
    <citation type="submission" date="2010-03" db="EMBL/GenBank/DDBJ databases">
        <title>Atlantic Lepeophtheirus salmonis ESTs and full-length cDNAs.</title>
        <authorList>
            <person name="Yasuike M."/>
            <person name="von Schalburg K."/>
            <person name="Cooper G."/>
            <person name="Leong J."/>
            <person name="Nilsen F."/>
            <person name="Jones S.R.M."/>
            <person name="Koop B.F."/>
        </authorList>
    </citation>
    <scope>NUCLEOTIDE SEQUENCE</scope>
    <source>
        <strain evidence="14">Atlantic form</strain>
        <tissue evidence="14">Mixed tissue</tissue>
    </source>
</reference>
<dbReference type="SMART" id="SM00320">
    <property type="entry name" value="WD40"/>
    <property type="match status" value="7"/>
</dbReference>
<dbReference type="InterPro" id="IPR001680">
    <property type="entry name" value="WD40_rpt"/>
</dbReference>
<evidence type="ECO:0000256" key="12">
    <source>
        <dbReference type="SAM" id="MobiDB-lite"/>
    </source>
</evidence>
<dbReference type="GO" id="GO:0071013">
    <property type="term" value="C:catalytic step 2 spliceosome"/>
    <property type="evidence" value="ECO:0007669"/>
    <property type="project" value="TreeGrafter"/>
</dbReference>
<evidence type="ECO:0000256" key="9">
    <source>
        <dbReference type="ARBA" id="ARBA00073554"/>
    </source>
</evidence>
<evidence type="ECO:0000256" key="10">
    <source>
        <dbReference type="ARBA" id="ARBA00075772"/>
    </source>
</evidence>
<evidence type="ECO:0000256" key="2">
    <source>
        <dbReference type="ARBA" id="ARBA00022574"/>
    </source>
</evidence>
<protein>
    <recommendedName>
        <fullName evidence="9">U5 small nuclear ribonucleoprotein 40 kDa protein</fullName>
    </recommendedName>
    <alternativeName>
        <fullName evidence="10">WD repeat-containing protein 57</fullName>
    </alternativeName>
</protein>
<reference evidence="15" key="3">
    <citation type="submission" date="2014-05" db="EMBL/GenBank/DDBJ databases">
        <authorList>
            <person name="Chronopoulou M."/>
        </authorList>
    </citation>
    <scope>NUCLEOTIDE SEQUENCE</scope>
    <source>
        <tissue evidence="15">Whole organism</tissue>
    </source>
</reference>
<feature type="repeat" description="WD" evidence="11">
    <location>
        <begin position="106"/>
        <end position="147"/>
    </location>
</feature>
<evidence type="ECO:0000313" key="15">
    <source>
        <dbReference type="EMBL" id="CDW32284.1"/>
    </source>
</evidence>
<feature type="repeat" description="WD" evidence="11">
    <location>
        <begin position="324"/>
        <end position="359"/>
    </location>
</feature>
<dbReference type="InterPro" id="IPR052234">
    <property type="entry name" value="U5_snRNP_Component"/>
</dbReference>
<dbReference type="InterPro" id="IPR015943">
    <property type="entry name" value="WD40/YVTN_repeat-like_dom_sf"/>
</dbReference>
<dbReference type="GO" id="GO:0005682">
    <property type="term" value="C:U5 snRNP"/>
    <property type="evidence" value="ECO:0007669"/>
    <property type="project" value="UniProtKB-ARBA"/>
</dbReference>
<dbReference type="PROSITE" id="PS50082">
    <property type="entry name" value="WD_REPEATS_2"/>
    <property type="match status" value="7"/>
</dbReference>
<feature type="repeat" description="WD" evidence="11">
    <location>
        <begin position="232"/>
        <end position="266"/>
    </location>
</feature>
<evidence type="ECO:0000256" key="1">
    <source>
        <dbReference type="ARBA" id="ARBA00004123"/>
    </source>
</evidence>
<dbReference type="InterPro" id="IPR020472">
    <property type="entry name" value="WD40_PAC1"/>
</dbReference>
<keyword evidence="5" id="KW-0508">mRNA splicing</keyword>
<dbReference type="PANTHER" id="PTHR44006">
    <property type="entry name" value="U5 SMALL NUCLEAR RIBONUCLEOPROTEIN 40 KDA PROTEIN"/>
    <property type="match status" value="1"/>
</dbReference>
<feature type="repeat" description="WD" evidence="11">
    <location>
        <begin position="197"/>
        <end position="231"/>
    </location>
</feature>
<feature type="repeat" description="WD" evidence="11">
    <location>
        <begin position="294"/>
        <end position="323"/>
    </location>
</feature>
<dbReference type="PROSITE" id="PS50294">
    <property type="entry name" value="WD_REPEATS_REGION"/>
    <property type="match status" value="5"/>
</dbReference>
<organism evidence="13">
    <name type="scientific">Lepeophtheirus salmonis</name>
    <name type="common">Salmon louse</name>
    <name type="synonym">Caligus salmonis</name>
    <dbReference type="NCBI Taxonomy" id="72036"/>
    <lineage>
        <taxon>Eukaryota</taxon>
        <taxon>Metazoa</taxon>
        <taxon>Ecdysozoa</taxon>
        <taxon>Arthropoda</taxon>
        <taxon>Crustacea</taxon>
        <taxon>Multicrustacea</taxon>
        <taxon>Hexanauplia</taxon>
        <taxon>Copepoda</taxon>
        <taxon>Siphonostomatoida</taxon>
        <taxon>Caligidae</taxon>
        <taxon>Lepeophtheirus</taxon>
    </lineage>
</organism>
<evidence type="ECO:0000313" key="13">
    <source>
        <dbReference type="EMBL" id="ACO12069.1"/>
    </source>
</evidence>
<dbReference type="InterPro" id="IPR036322">
    <property type="entry name" value="WD40_repeat_dom_sf"/>
</dbReference>
<sequence length="359" mass="39738">MIDTPAPSNNINLKRKTDSSPPDTSVAVFKKPRDELEVLNKKEIKVADGPPRSSNLEAPIMLLSGHEGEIYSAKFHPDGNILASSGFDRQIYLWNVYGECENFAVISGHTGAILDLNFSGDGSYLYTSSTDKTVGVFDSTTGQRIKRLKGHTGFVNTCHPARRGPPLIVSGSDDCTIKTWDQRKRGCVHSFNNTFQVTGVTYNDTADQIITGGIDNDLKIWDIRKNNIIYTLSGHTDTITGLSLSPDGSYALTNSMDNSLRIWDIRPFVTGERCVKIFSGHKHNFEKNLLRCTWSPDGAMIAAGSSDRFVHIWDTTSRRILFKLPGHLGSVNEIDFHKLEPIVLSASSDKNIYLGELDL</sequence>
<dbReference type="CDD" id="cd00200">
    <property type="entry name" value="WD40"/>
    <property type="match status" value="1"/>
</dbReference>
<dbReference type="SUPFAM" id="SSF50978">
    <property type="entry name" value="WD40 repeat-like"/>
    <property type="match status" value="1"/>
</dbReference>
<dbReference type="OrthoDB" id="1068471at2759"/>